<sequence>MSSIRETISQPPHHKSLILNKTPFLKAASTSKFAVQQDARIRLMEQHHQRCLRGPLPDVDVEELAALLPGIIKNIMEERRLDRKVENWSL</sequence>
<dbReference type="EMBL" id="MDYO01000031">
    <property type="protein sequence ID" value="OQD93684.1"/>
    <property type="molecule type" value="Genomic_DNA"/>
</dbReference>
<keyword evidence="2" id="KW-1185">Reference proteome</keyword>
<organism evidence="1 2">
    <name type="scientific">Penicillium solitum</name>
    <dbReference type="NCBI Taxonomy" id="60172"/>
    <lineage>
        <taxon>Eukaryota</taxon>
        <taxon>Fungi</taxon>
        <taxon>Dikarya</taxon>
        <taxon>Ascomycota</taxon>
        <taxon>Pezizomycotina</taxon>
        <taxon>Eurotiomycetes</taxon>
        <taxon>Eurotiomycetidae</taxon>
        <taxon>Eurotiales</taxon>
        <taxon>Aspergillaceae</taxon>
        <taxon>Penicillium</taxon>
    </lineage>
</organism>
<protein>
    <submittedName>
        <fullName evidence="1">Uncharacterized protein</fullName>
    </submittedName>
</protein>
<evidence type="ECO:0000313" key="2">
    <source>
        <dbReference type="Proteomes" id="UP000191612"/>
    </source>
</evidence>
<comment type="caution">
    <text evidence="1">The sequence shown here is derived from an EMBL/GenBank/DDBJ whole genome shotgun (WGS) entry which is preliminary data.</text>
</comment>
<proteinExistence type="predicted"/>
<dbReference type="OrthoDB" id="10492273at2759"/>
<reference evidence="2" key="1">
    <citation type="journal article" date="2017" name="Nat. Microbiol.">
        <title>Global analysis of biosynthetic gene clusters reveals vast potential of secondary metabolite production in Penicillium species.</title>
        <authorList>
            <person name="Nielsen J.C."/>
            <person name="Grijseels S."/>
            <person name="Prigent S."/>
            <person name="Ji B."/>
            <person name="Dainat J."/>
            <person name="Nielsen K.F."/>
            <person name="Frisvad J.C."/>
            <person name="Workman M."/>
            <person name="Nielsen J."/>
        </authorList>
    </citation>
    <scope>NUCLEOTIDE SEQUENCE [LARGE SCALE GENOMIC DNA]</scope>
    <source>
        <strain evidence="2">IBT 29525</strain>
    </source>
</reference>
<accession>A0A1V6QWW2</accession>
<dbReference type="Proteomes" id="UP000191612">
    <property type="component" value="Unassembled WGS sequence"/>
</dbReference>
<gene>
    <name evidence="1" type="ORF">PENSOL_c031G09728</name>
</gene>
<name>A0A1V6QWW2_9EURO</name>
<dbReference type="AlphaFoldDB" id="A0A1V6QWW2"/>
<evidence type="ECO:0000313" key="1">
    <source>
        <dbReference type="EMBL" id="OQD93684.1"/>
    </source>
</evidence>